<dbReference type="PROSITE" id="PS50280">
    <property type="entry name" value="SET"/>
    <property type="match status" value="1"/>
</dbReference>
<dbReference type="STRING" id="1408157.A0A1J7I960"/>
<evidence type="ECO:0000259" key="1">
    <source>
        <dbReference type="PROSITE" id="PS50280"/>
    </source>
</evidence>
<dbReference type="OrthoDB" id="265717at2759"/>
<dbReference type="PANTHER" id="PTHR47332">
    <property type="entry name" value="SET DOMAIN-CONTAINING PROTEIN 5"/>
    <property type="match status" value="1"/>
</dbReference>
<dbReference type="Gene3D" id="1.25.40.10">
    <property type="entry name" value="Tetratricopeptide repeat domain"/>
    <property type="match status" value="1"/>
</dbReference>
<dbReference type="Proteomes" id="UP000182658">
    <property type="component" value="Unassembled WGS sequence"/>
</dbReference>
<dbReference type="AlphaFoldDB" id="A0A1J7I960"/>
<dbReference type="PANTHER" id="PTHR47332:SF4">
    <property type="entry name" value="SET DOMAIN-CONTAINING PROTEIN 5"/>
    <property type="match status" value="1"/>
</dbReference>
<protein>
    <submittedName>
        <fullName evidence="2">SET domain-containing protein</fullName>
    </submittedName>
</protein>
<sequence>MANPGVDATSSQVPESPLFDIKQVPGKGKGLVARIDIPTGTRIFREKPLLIARNMSPHMLQKDLEPKIKALAKDQQRQFLCLHNNFPGQYAFAGIVKTNALPCGSGAMVGAVYPTICLVNHSCMPNSHTNWNEDAGHETIHATRFIKAGEEITIAYDKGGTSDTRRASLKQSFGFDCDCPVCSLGIPELQASDTRRLQIQALDDAIGDPFRMRSSPAASLADCHSLLGVLDEEYGTGRAVLARLYYDAFQICIAHSDQARATVFAERAYKSRVVCEGEGSPLTQKMKRMMENPAGHPNFGGYSKNWKTSKSQVPKSLDAVDFEKWLWRQGR</sequence>
<dbReference type="InterPro" id="IPR053185">
    <property type="entry name" value="SET_domain_protein"/>
</dbReference>
<dbReference type="InterPro" id="IPR011990">
    <property type="entry name" value="TPR-like_helical_dom_sf"/>
</dbReference>
<reference evidence="2 3" key="1">
    <citation type="submission" date="2016-10" db="EMBL/GenBank/DDBJ databases">
        <title>Draft genome sequence of Coniochaeta ligniaria NRRL30616, a lignocellulolytic fungus for bioabatement of inhibitors in plant biomass hydrolysates.</title>
        <authorList>
            <consortium name="DOE Joint Genome Institute"/>
            <person name="Jimenez D.J."/>
            <person name="Hector R.E."/>
            <person name="Riley R."/>
            <person name="Sun H."/>
            <person name="Grigoriev I.V."/>
            <person name="Van Elsas J.D."/>
            <person name="Nichols N.N."/>
        </authorList>
    </citation>
    <scope>NUCLEOTIDE SEQUENCE [LARGE SCALE GENOMIC DNA]</scope>
    <source>
        <strain evidence="2 3">NRRL 30616</strain>
    </source>
</reference>
<gene>
    <name evidence="2" type="ORF">CONLIGDRAFT_692707</name>
</gene>
<organism evidence="2 3">
    <name type="scientific">Coniochaeta ligniaria NRRL 30616</name>
    <dbReference type="NCBI Taxonomy" id="1408157"/>
    <lineage>
        <taxon>Eukaryota</taxon>
        <taxon>Fungi</taxon>
        <taxon>Dikarya</taxon>
        <taxon>Ascomycota</taxon>
        <taxon>Pezizomycotina</taxon>
        <taxon>Sordariomycetes</taxon>
        <taxon>Sordariomycetidae</taxon>
        <taxon>Coniochaetales</taxon>
        <taxon>Coniochaetaceae</taxon>
        <taxon>Coniochaeta</taxon>
    </lineage>
</organism>
<dbReference type="InParanoid" id="A0A1J7I960"/>
<keyword evidence="3" id="KW-1185">Reference proteome</keyword>
<proteinExistence type="predicted"/>
<name>A0A1J7I960_9PEZI</name>
<dbReference type="InterPro" id="IPR001214">
    <property type="entry name" value="SET_dom"/>
</dbReference>
<evidence type="ECO:0000313" key="2">
    <source>
        <dbReference type="EMBL" id="OIW23875.1"/>
    </source>
</evidence>
<dbReference type="SMART" id="SM00317">
    <property type="entry name" value="SET"/>
    <property type="match status" value="1"/>
</dbReference>
<dbReference type="Gene3D" id="2.170.270.10">
    <property type="entry name" value="SET domain"/>
    <property type="match status" value="1"/>
</dbReference>
<dbReference type="CDD" id="cd20071">
    <property type="entry name" value="SET_SMYD"/>
    <property type="match status" value="1"/>
</dbReference>
<dbReference type="SUPFAM" id="SSF82199">
    <property type="entry name" value="SET domain"/>
    <property type="match status" value="1"/>
</dbReference>
<feature type="domain" description="SET" evidence="1">
    <location>
        <begin position="17"/>
        <end position="157"/>
    </location>
</feature>
<accession>A0A1J7I960</accession>
<evidence type="ECO:0000313" key="3">
    <source>
        <dbReference type="Proteomes" id="UP000182658"/>
    </source>
</evidence>
<dbReference type="InterPro" id="IPR046341">
    <property type="entry name" value="SET_dom_sf"/>
</dbReference>
<dbReference type="Pfam" id="PF00856">
    <property type="entry name" value="SET"/>
    <property type="match status" value="1"/>
</dbReference>
<dbReference type="EMBL" id="KV875105">
    <property type="protein sequence ID" value="OIW23875.1"/>
    <property type="molecule type" value="Genomic_DNA"/>
</dbReference>